<evidence type="ECO:0000256" key="2">
    <source>
        <dbReference type="ARBA" id="ARBA00022475"/>
    </source>
</evidence>
<sequence length="508" mass="57312">MRRISIKLIIAHVLCILAVATLFALRWSRIQYPMDNAYAVFFVVGANMKGHDSGTFLSYFKSVIVPAGSIYVFVLLCNFALAKAYKKIKGRKFRSVLADADKCFVFGISYVILAAAITVVTLRAWKYAEILYEVHKTPVHSDFYDTHYVDPASVRIEFPETKRNLVVIFMESVESSFASIEEGGLFRENLIPGITALAKANVNFSQNEKLGGGENLAGTSWTAAGIISKFSGLPYFAPFAKTEDGKLSCLQSAVALTDILSENGYRCRFAFGSDKQFENRDIFLENHGVEIHDIHWYKAHGLIPMQYQVFWGFEDQKLYPLARRELEELGKGDEPFFFGMLTVDTHFPDGYKCPLCPDTDKRQVMNVIRCADKQVSDLIGWMAGEPWWNNTTVVIMGDHNFLVAPHNNFIVDESPVRGANAERRWLDLIVNSVLTPPQSVQKNRRFAPYDMFPTMLESIGCTIEGRALGFGRSLYSGEKTLVETYGAEKVNAELMKRTEQYEALKERG</sequence>
<dbReference type="CDD" id="cd16015">
    <property type="entry name" value="LTA_synthase"/>
    <property type="match status" value="1"/>
</dbReference>
<dbReference type="PANTHER" id="PTHR47371">
    <property type="entry name" value="LIPOTEICHOIC ACID SYNTHASE"/>
    <property type="match status" value="1"/>
</dbReference>
<proteinExistence type="predicted"/>
<dbReference type="EC" id="3.1.6.-" evidence="8"/>
<keyword evidence="8" id="KW-0378">Hydrolase</keyword>
<dbReference type="PANTHER" id="PTHR47371:SF3">
    <property type="entry name" value="PHOSPHOGLYCEROL TRANSFERASE I"/>
    <property type="match status" value="1"/>
</dbReference>
<dbReference type="Gene3D" id="3.40.720.10">
    <property type="entry name" value="Alkaline Phosphatase, subunit A"/>
    <property type="match status" value="1"/>
</dbReference>
<evidence type="ECO:0000259" key="7">
    <source>
        <dbReference type="Pfam" id="PF00884"/>
    </source>
</evidence>
<evidence type="ECO:0000256" key="4">
    <source>
        <dbReference type="ARBA" id="ARBA00022989"/>
    </source>
</evidence>
<protein>
    <submittedName>
        <fullName evidence="8">Arylsulfatase</fullName>
        <ecNumber evidence="8">3.1.6.-</ecNumber>
    </submittedName>
</protein>
<evidence type="ECO:0000256" key="1">
    <source>
        <dbReference type="ARBA" id="ARBA00004651"/>
    </source>
</evidence>
<keyword evidence="3 6" id="KW-0812">Transmembrane</keyword>
<dbReference type="Proteomes" id="UP000016646">
    <property type="component" value="Unassembled WGS sequence"/>
</dbReference>
<keyword evidence="4 6" id="KW-1133">Transmembrane helix</keyword>
<comment type="caution">
    <text evidence="8">The sequence shown here is derived from an EMBL/GenBank/DDBJ whole genome shotgun (WGS) entry which is preliminary data.</text>
</comment>
<dbReference type="Pfam" id="PF00884">
    <property type="entry name" value="Sulfatase"/>
    <property type="match status" value="1"/>
</dbReference>
<gene>
    <name evidence="8" type="ORF">HMPREF0860_2012</name>
</gene>
<reference evidence="8 9" key="1">
    <citation type="submission" date="2013-08" db="EMBL/GenBank/DDBJ databases">
        <authorList>
            <person name="Durkin A.S."/>
            <person name="Haft D.R."/>
            <person name="McCorrison J."/>
            <person name="Torralba M."/>
            <person name="Gillis M."/>
            <person name="Haft D.H."/>
            <person name="Methe B."/>
            <person name="Sutton G."/>
            <person name="Nelson K.E."/>
        </authorList>
    </citation>
    <scope>NUCLEOTIDE SEQUENCE [LARGE SCALE GENOMIC DNA]</scope>
    <source>
        <strain evidence="8 9">ATCC 35536</strain>
    </source>
</reference>
<dbReference type="SUPFAM" id="SSF53649">
    <property type="entry name" value="Alkaline phosphatase-like"/>
    <property type="match status" value="1"/>
</dbReference>
<dbReference type="EMBL" id="AVQI01000059">
    <property type="protein sequence ID" value="ERK01279.1"/>
    <property type="molecule type" value="Genomic_DNA"/>
</dbReference>
<evidence type="ECO:0000256" key="5">
    <source>
        <dbReference type="ARBA" id="ARBA00023136"/>
    </source>
</evidence>
<accession>A0ABP2YKE6</accession>
<keyword evidence="9" id="KW-1185">Reference proteome</keyword>
<keyword evidence="2" id="KW-1003">Cell membrane</keyword>
<evidence type="ECO:0000313" key="8">
    <source>
        <dbReference type="EMBL" id="ERK01279.1"/>
    </source>
</evidence>
<dbReference type="InterPro" id="IPR017850">
    <property type="entry name" value="Alkaline_phosphatase_core_sf"/>
</dbReference>
<dbReference type="InterPro" id="IPR050448">
    <property type="entry name" value="OpgB/LTA_synthase_biosynth"/>
</dbReference>
<dbReference type="InterPro" id="IPR000917">
    <property type="entry name" value="Sulfatase_N"/>
</dbReference>
<feature type="transmembrane region" description="Helical" evidence="6">
    <location>
        <begin position="103"/>
        <end position="125"/>
    </location>
</feature>
<evidence type="ECO:0000256" key="6">
    <source>
        <dbReference type="SAM" id="Phobius"/>
    </source>
</evidence>
<feature type="domain" description="Sulfatase N-terminal" evidence="7">
    <location>
        <begin position="163"/>
        <end position="457"/>
    </location>
</feature>
<feature type="transmembrane region" description="Helical" evidence="6">
    <location>
        <begin position="63"/>
        <end position="82"/>
    </location>
</feature>
<comment type="subcellular location">
    <subcellularLocation>
        <location evidence="1">Cell membrane</location>
        <topology evidence="1">Multi-pass membrane protein</topology>
    </subcellularLocation>
</comment>
<evidence type="ECO:0000256" key="3">
    <source>
        <dbReference type="ARBA" id="ARBA00022692"/>
    </source>
</evidence>
<organism evidence="8 9">
    <name type="scientific">Treponema socranskii subsp. socranskii VPI DR56BR1116 = ATCC 35536</name>
    <dbReference type="NCBI Taxonomy" id="1125725"/>
    <lineage>
        <taxon>Bacteria</taxon>
        <taxon>Pseudomonadati</taxon>
        <taxon>Spirochaetota</taxon>
        <taxon>Spirochaetia</taxon>
        <taxon>Spirochaetales</taxon>
        <taxon>Treponemataceae</taxon>
        <taxon>Treponema</taxon>
    </lineage>
</organism>
<name>A0ABP2YKE6_TRESO</name>
<evidence type="ECO:0000313" key="9">
    <source>
        <dbReference type="Proteomes" id="UP000016646"/>
    </source>
</evidence>
<keyword evidence="5 6" id="KW-0472">Membrane</keyword>
<dbReference type="GO" id="GO:0016787">
    <property type="term" value="F:hydrolase activity"/>
    <property type="evidence" value="ECO:0007669"/>
    <property type="project" value="UniProtKB-KW"/>
</dbReference>